<organism evidence="10 11">
    <name type="scientific">Methylorubrum salsuginis</name>
    <dbReference type="NCBI Taxonomy" id="414703"/>
    <lineage>
        <taxon>Bacteria</taxon>
        <taxon>Pseudomonadati</taxon>
        <taxon>Pseudomonadota</taxon>
        <taxon>Alphaproteobacteria</taxon>
        <taxon>Hyphomicrobiales</taxon>
        <taxon>Methylobacteriaceae</taxon>
        <taxon>Methylorubrum</taxon>
    </lineage>
</organism>
<keyword evidence="3" id="KW-0328">Glycosyltransferase</keyword>
<feature type="transmembrane region" description="Helical" evidence="8">
    <location>
        <begin position="152"/>
        <end position="171"/>
    </location>
</feature>
<keyword evidence="6 8" id="KW-1133">Transmembrane helix</keyword>
<evidence type="ECO:0000256" key="4">
    <source>
        <dbReference type="ARBA" id="ARBA00022679"/>
    </source>
</evidence>
<keyword evidence="5 8" id="KW-0812">Transmembrane</keyword>
<evidence type="ECO:0000256" key="5">
    <source>
        <dbReference type="ARBA" id="ARBA00022692"/>
    </source>
</evidence>
<evidence type="ECO:0000313" key="10">
    <source>
        <dbReference type="EMBL" id="SFK36019.1"/>
    </source>
</evidence>
<dbReference type="GO" id="GO:0005886">
    <property type="term" value="C:plasma membrane"/>
    <property type="evidence" value="ECO:0007669"/>
    <property type="project" value="UniProtKB-SubCell"/>
</dbReference>
<feature type="transmembrane region" description="Helical" evidence="8">
    <location>
        <begin position="307"/>
        <end position="331"/>
    </location>
</feature>
<dbReference type="InterPro" id="IPR050297">
    <property type="entry name" value="LipidA_mod_glycosyltrf_83"/>
</dbReference>
<feature type="domain" description="Glycosyltransferase RgtA/B/C/D-like" evidence="9">
    <location>
        <begin position="125"/>
        <end position="270"/>
    </location>
</feature>
<sequence length="582" mass="60615">MPVLSRPFPTARVIAGPLARLLRAADGLLAFGAASHGRACALLLLLGLACFLPGLASLQPMDRDEPRFAQASKQMLETGDLVDIRFQAEARHKKPVGIYWAQAATVAAAEALGVPQARTAIGLYRIPSLIGALAAILLTYWAALALLPRRGALLAAALFGACLMLSAEARLAKTDALLTACAVASFGALARAWLGRARLERRRGPASLGTAVIFWLGMALGILIKGPMVPLFAGLAALVLSLREGSARWLLDLRPRLGLALVLAVVAPWFAAIAWKSGGAFFGEAVGKDMLGKVGGAAEKHWGPPGAYALAFFATFWPGAAFAALAIPFAWARRGEEAVALLLAWIVPMWLIFEALPTKLPHYVLPLMPAVAILTVLALHRGALDPRRPGAAWVAGLVVLIPVGLTLGLSAAAWRLDGVLPLVALPFLLAACALAAMALAAFRRGAGEGALVLAILASLIVSPAVFGLTQPVLQSLKLAPRLAALRDSLPCEGVRTGTLGLREPSLVFTLGTDLAMLNAAEDARDFLNAGGCRLVLVEDRFAEAFAATGAQKTPAGRVTGFNINGGKPVGVSAWAVMPGATP</sequence>
<keyword evidence="7 8" id="KW-0472">Membrane</keyword>
<feature type="transmembrane region" description="Helical" evidence="8">
    <location>
        <begin position="420"/>
        <end position="442"/>
    </location>
</feature>
<evidence type="ECO:0000256" key="1">
    <source>
        <dbReference type="ARBA" id="ARBA00004651"/>
    </source>
</evidence>
<reference evidence="11" key="1">
    <citation type="submission" date="2016-10" db="EMBL/GenBank/DDBJ databases">
        <authorList>
            <person name="Varghese N."/>
            <person name="Submissions S."/>
        </authorList>
    </citation>
    <scope>NUCLEOTIDE SEQUENCE [LARGE SCALE GENOMIC DNA]</scope>
    <source>
        <strain evidence="11">CGMCC 1.6474</strain>
    </source>
</reference>
<feature type="transmembrane region" description="Helical" evidence="8">
    <location>
        <begin position="338"/>
        <end position="356"/>
    </location>
</feature>
<dbReference type="OrthoDB" id="9810951at2"/>
<comment type="subcellular location">
    <subcellularLocation>
        <location evidence="1">Cell membrane</location>
        <topology evidence="1">Multi-pass membrane protein</topology>
    </subcellularLocation>
</comment>
<proteinExistence type="predicted"/>
<dbReference type="EMBL" id="FOSV01000001">
    <property type="protein sequence ID" value="SFK36019.1"/>
    <property type="molecule type" value="Genomic_DNA"/>
</dbReference>
<dbReference type="STRING" id="414703.SAMN04488125_101390"/>
<feature type="transmembrane region" description="Helical" evidence="8">
    <location>
        <begin position="36"/>
        <end position="58"/>
    </location>
</feature>
<name>A0A1I3YXC9_9HYPH</name>
<evidence type="ECO:0000256" key="7">
    <source>
        <dbReference type="ARBA" id="ARBA00023136"/>
    </source>
</evidence>
<keyword evidence="2" id="KW-1003">Cell membrane</keyword>
<dbReference type="RefSeq" id="WP_091941378.1">
    <property type="nucleotide sequence ID" value="NZ_FOSV01000001.1"/>
</dbReference>
<feature type="transmembrane region" description="Helical" evidence="8">
    <location>
        <begin position="206"/>
        <end position="223"/>
    </location>
</feature>
<feature type="transmembrane region" description="Helical" evidence="8">
    <location>
        <begin position="126"/>
        <end position="147"/>
    </location>
</feature>
<feature type="transmembrane region" description="Helical" evidence="8">
    <location>
        <begin position="449"/>
        <end position="468"/>
    </location>
</feature>
<accession>A0A1I3YXC9</accession>
<feature type="transmembrane region" description="Helical" evidence="8">
    <location>
        <begin position="257"/>
        <end position="275"/>
    </location>
</feature>
<dbReference type="PANTHER" id="PTHR33908">
    <property type="entry name" value="MANNOSYLTRANSFERASE YKCB-RELATED"/>
    <property type="match status" value="1"/>
</dbReference>
<dbReference type="GO" id="GO:0009103">
    <property type="term" value="P:lipopolysaccharide biosynthetic process"/>
    <property type="evidence" value="ECO:0007669"/>
    <property type="project" value="TreeGrafter"/>
</dbReference>
<evidence type="ECO:0000256" key="6">
    <source>
        <dbReference type="ARBA" id="ARBA00022989"/>
    </source>
</evidence>
<protein>
    <submittedName>
        <fullName evidence="10">4-amino-4-deoxy-L-arabinose transferase</fullName>
    </submittedName>
</protein>
<feature type="transmembrane region" description="Helical" evidence="8">
    <location>
        <begin position="177"/>
        <end position="194"/>
    </location>
</feature>
<evidence type="ECO:0000256" key="3">
    <source>
        <dbReference type="ARBA" id="ARBA00022676"/>
    </source>
</evidence>
<dbReference type="AlphaFoldDB" id="A0A1I3YXC9"/>
<dbReference type="InterPro" id="IPR038731">
    <property type="entry name" value="RgtA/B/C-like"/>
</dbReference>
<dbReference type="GO" id="GO:0016763">
    <property type="term" value="F:pentosyltransferase activity"/>
    <property type="evidence" value="ECO:0007669"/>
    <property type="project" value="TreeGrafter"/>
</dbReference>
<dbReference type="PANTHER" id="PTHR33908:SF3">
    <property type="entry name" value="UNDECAPRENYL PHOSPHATE-ALPHA-4-AMINO-4-DEOXY-L-ARABINOSE ARABINOSYL TRANSFERASE"/>
    <property type="match status" value="1"/>
</dbReference>
<feature type="transmembrane region" description="Helical" evidence="8">
    <location>
        <begin position="391"/>
        <end position="414"/>
    </location>
</feature>
<evidence type="ECO:0000256" key="8">
    <source>
        <dbReference type="SAM" id="Phobius"/>
    </source>
</evidence>
<dbReference type="Proteomes" id="UP000198804">
    <property type="component" value="Unassembled WGS sequence"/>
</dbReference>
<gene>
    <name evidence="10" type="ORF">SAMN04488125_101390</name>
</gene>
<evidence type="ECO:0000313" key="11">
    <source>
        <dbReference type="Proteomes" id="UP000198804"/>
    </source>
</evidence>
<evidence type="ECO:0000259" key="9">
    <source>
        <dbReference type="Pfam" id="PF13231"/>
    </source>
</evidence>
<dbReference type="GO" id="GO:0010041">
    <property type="term" value="P:response to iron(III) ion"/>
    <property type="evidence" value="ECO:0007669"/>
    <property type="project" value="TreeGrafter"/>
</dbReference>
<keyword evidence="4 10" id="KW-0808">Transferase</keyword>
<evidence type="ECO:0000256" key="2">
    <source>
        <dbReference type="ARBA" id="ARBA00022475"/>
    </source>
</evidence>
<feature type="transmembrane region" description="Helical" evidence="8">
    <location>
        <begin position="362"/>
        <end position="379"/>
    </location>
</feature>
<dbReference type="Pfam" id="PF13231">
    <property type="entry name" value="PMT_2"/>
    <property type="match status" value="1"/>
</dbReference>
<keyword evidence="11" id="KW-1185">Reference proteome</keyword>